<keyword evidence="11" id="KW-0969">Cilium</keyword>
<feature type="transmembrane region" description="Helical" evidence="10">
    <location>
        <begin position="70"/>
        <end position="93"/>
    </location>
</feature>
<evidence type="ECO:0000256" key="9">
    <source>
        <dbReference type="NCBIfam" id="TIGR01400"/>
    </source>
</evidence>
<keyword evidence="7 10" id="KW-0472">Membrane</keyword>
<reference evidence="11" key="1">
    <citation type="journal article" date="2014" name="Int. J. Syst. Evol. Microbiol.">
        <title>Complete genome sequence of Corynebacterium casei LMG S-19264T (=DSM 44701T), isolated from a smear-ripened cheese.</title>
        <authorList>
            <consortium name="US DOE Joint Genome Institute (JGI-PGF)"/>
            <person name="Walter F."/>
            <person name="Albersmeier A."/>
            <person name="Kalinowski J."/>
            <person name="Ruckert C."/>
        </authorList>
    </citation>
    <scope>NUCLEOTIDE SEQUENCE</scope>
    <source>
        <strain evidence="11">CCM 7664</strain>
    </source>
</reference>
<evidence type="ECO:0000256" key="3">
    <source>
        <dbReference type="ARBA" id="ARBA00021717"/>
    </source>
</evidence>
<keyword evidence="11" id="KW-0966">Cell projection</keyword>
<dbReference type="InterPro" id="IPR006303">
    <property type="entry name" value="FliR"/>
</dbReference>
<feature type="transmembrane region" description="Helical" evidence="10">
    <location>
        <begin position="12"/>
        <end position="34"/>
    </location>
</feature>
<comment type="caution">
    <text evidence="11">The sequence shown here is derived from an EMBL/GenBank/DDBJ whole genome shotgun (WGS) entry which is preliminary data.</text>
</comment>
<evidence type="ECO:0000256" key="10">
    <source>
        <dbReference type="RuleBase" id="RU362071"/>
    </source>
</evidence>
<evidence type="ECO:0000256" key="8">
    <source>
        <dbReference type="ARBA" id="ARBA00023143"/>
    </source>
</evidence>
<comment type="subcellular location">
    <subcellularLocation>
        <location evidence="10">Cell membrane</location>
        <topology evidence="10">Multi-pass membrane protein</topology>
    </subcellularLocation>
    <subcellularLocation>
        <location evidence="10">Bacterial flagellum basal body</location>
    </subcellularLocation>
</comment>
<sequence length="263" mass="27689">MITVTSAELQTWIASFIWPLTRILGVLSVAPLFGNASVPARVKISLAILLAMVIAPGVPTVPALDPMSWAGLLILAQQLVIGLAMGFAIRIVFAGIEMAGEITGMTMGFGFAVFFDPQTRARSSSISQFLALMMLMIYISSNLHLLVLSTLAQSFEMLPISGHILSNGGFHQVVSLGGRIFSAGVQLSLPIITALLITNAALGILTRAAPQLNIFGIGFPITIGVGFIMIGAVLPYLTNPIIALIQEGINAMGQITVAFTPLS</sequence>
<dbReference type="GO" id="GO:0006605">
    <property type="term" value="P:protein targeting"/>
    <property type="evidence" value="ECO:0007669"/>
    <property type="project" value="UniProtKB-UniRule"/>
</dbReference>
<keyword evidence="6 10" id="KW-1133">Transmembrane helix</keyword>
<feature type="transmembrane region" description="Helical" evidence="10">
    <location>
        <begin position="46"/>
        <end position="64"/>
    </location>
</feature>
<dbReference type="PANTHER" id="PTHR30065:SF8">
    <property type="entry name" value="FLAGELLAR BIOSYNTHETIC PROTEIN FLIR"/>
    <property type="match status" value="1"/>
</dbReference>
<organism evidence="11 12">
    <name type="scientific">Oxalicibacterium solurbis</name>
    <dbReference type="NCBI Taxonomy" id="69280"/>
    <lineage>
        <taxon>Bacteria</taxon>
        <taxon>Pseudomonadati</taxon>
        <taxon>Pseudomonadota</taxon>
        <taxon>Betaproteobacteria</taxon>
        <taxon>Burkholderiales</taxon>
        <taxon>Oxalobacteraceae</taxon>
        <taxon>Oxalicibacterium</taxon>
    </lineage>
</organism>
<evidence type="ECO:0000256" key="4">
    <source>
        <dbReference type="ARBA" id="ARBA00022475"/>
    </source>
</evidence>
<evidence type="ECO:0000256" key="5">
    <source>
        <dbReference type="ARBA" id="ARBA00022692"/>
    </source>
</evidence>
<proteinExistence type="inferred from homology"/>
<protein>
    <recommendedName>
        <fullName evidence="3 9">Flagellar biosynthetic protein FliR</fullName>
    </recommendedName>
</protein>
<dbReference type="GO" id="GO:0009425">
    <property type="term" value="C:bacterial-type flagellum basal body"/>
    <property type="evidence" value="ECO:0007669"/>
    <property type="project" value="UniProtKB-SubCell"/>
</dbReference>
<evidence type="ECO:0000256" key="2">
    <source>
        <dbReference type="ARBA" id="ARBA00009772"/>
    </source>
</evidence>
<dbReference type="Proteomes" id="UP000627205">
    <property type="component" value="Unassembled WGS sequence"/>
</dbReference>
<comment type="function">
    <text evidence="1 10">Role in flagellar biosynthesis.</text>
</comment>
<gene>
    <name evidence="11" type="ORF">GCM10011430_02210</name>
</gene>
<dbReference type="PANTHER" id="PTHR30065">
    <property type="entry name" value="FLAGELLAR BIOSYNTHETIC PROTEIN FLIR"/>
    <property type="match status" value="1"/>
</dbReference>
<dbReference type="GO" id="GO:0044780">
    <property type="term" value="P:bacterial-type flagellum assembly"/>
    <property type="evidence" value="ECO:0007669"/>
    <property type="project" value="UniProtKB-UniRule"/>
</dbReference>
<keyword evidence="5 10" id="KW-0812">Transmembrane</keyword>
<feature type="transmembrane region" description="Helical" evidence="10">
    <location>
        <begin position="180"/>
        <end position="202"/>
    </location>
</feature>
<dbReference type="NCBIfam" id="TIGR01400">
    <property type="entry name" value="fliR"/>
    <property type="match status" value="1"/>
</dbReference>
<keyword evidence="8 10" id="KW-0975">Bacterial flagellum</keyword>
<dbReference type="AlphaFoldDB" id="A0A8J3AUB1"/>
<evidence type="ECO:0000256" key="7">
    <source>
        <dbReference type="ARBA" id="ARBA00023136"/>
    </source>
</evidence>
<reference evidence="11" key="2">
    <citation type="submission" date="2020-09" db="EMBL/GenBank/DDBJ databases">
        <authorList>
            <person name="Sun Q."/>
            <person name="Sedlacek I."/>
        </authorList>
    </citation>
    <scope>NUCLEOTIDE SEQUENCE</scope>
    <source>
        <strain evidence="11">CCM 7664</strain>
    </source>
</reference>
<dbReference type="GO" id="GO:0005886">
    <property type="term" value="C:plasma membrane"/>
    <property type="evidence" value="ECO:0007669"/>
    <property type="project" value="UniProtKB-SubCell"/>
</dbReference>
<dbReference type="InterPro" id="IPR002010">
    <property type="entry name" value="T3SS_IM_R"/>
</dbReference>
<evidence type="ECO:0000313" key="12">
    <source>
        <dbReference type="Proteomes" id="UP000627205"/>
    </source>
</evidence>
<dbReference type="PRINTS" id="PR00953">
    <property type="entry name" value="TYPE3IMRPROT"/>
</dbReference>
<dbReference type="RefSeq" id="WP_188419140.1">
    <property type="nucleotide sequence ID" value="NZ_BMDP01000001.1"/>
</dbReference>
<keyword evidence="4 10" id="KW-1003">Cell membrane</keyword>
<dbReference type="Pfam" id="PF01311">
    <property type="entry name" value="Bac_export_1"/>
    <property type="match status" value="1"/>
</dbReference>
<name>A0A8J3AUB1_9BURK</name>
<evidence type="ECO:0000256" key="1">
    <source>
        <dbReference type="ARBA" id="ARBA00002578"/>
    </source>
</evidence>
<dbReference type="EMBL" id="BMDP01000001">
    <property type="protein sequence ID" value="GGI53047.1"/>
    <property type="molecule type" value="Genomic_DNA"/>
</dbReference>
<feature type="transmembrane region" description="Helical" evidence="10">
    <location>
        <begin position="129"/>
        <end position="152"/>
    </location>
</feature>
<comment type="similarity">
    <text evidence="2 10">Belongs to the FliR/MopE/SpaR family.</text>
</comment>
<accession>A0A8J3AUB1</accession>
<evidence type="ECO:0000256" key="6">
    <source>
        <dbReference type="ARBA" id="ARBA00022989"/>
    </source>
</evidence>
<keyword evidence="12" id="KW-1185">Reference proteome</keyword>
<feature type="transmembrane region" description="Helical" evidence="10">
    <location>
        <begin position="214"/>
        <end position="237"/>
    </location>
</feature>
<evidence type="ECO:0000313" key="11">
    <source>
        <dbReference type="EMBL" id="GGI53047.1"/>
    </source>
</evidence>
<keyword evidence="11" id="KW-0282">Flagellum</keyword>